<comment type="caution">
    <text evidence="1">The sequence shown here is derived from an EMBL/GenBank/DDBJ whole genome shotgun (WGS) entry which is preliminary data.</text>
</comment>
<sequence length="166" mass="18356">MPLVKRRISPMRLARRPSTWGKADDGEEVTLTGEYDLTAVTNVTLCGALRQLASLVTAAQGISQVLEEELGKLTGRTASLTSRLALLHSRVTSHNPRTVTVRKCYQCYNHSKVYALGIYVLLIGQRIRDIIAVTSSLSLRLGHNVYQVLKKFVISAHACVTFKYVA</sequence>
<dbReference type="Proteomes" id="UP001286313">
    <property type="component" value="Unassembled WGS sequence"/>
</dbReference>
<dbReference type="EMBL" id="JAWQEG010001200">
    <property type="protein sequence ID" value="KAK3881601.1"/>
    <property type="molecule type" value="Genomic_DNA"/>
</dbReference>
<dbReference type="Gene3D" id="1.20.5.340">
    <property type="match status" value="1"/>
</dbReference>
<proteinExistence type="predicted"/>
<evidence type="ECO:0000313" key="2">
    <source>
        <dbReference type="Proteomes" id="UP001286313"/>
    </source>
</evidence>
<dbReference type="AlphaFoldDB" id="A0AAE1KPQ8"/>
<keyword evidence="2" id="KW-1185">Reference proteome</keyword>
<reference evidence="1" key="1">
    <citation type="submission" date="2023-10" db="EMBL/GenBank/DDBJ databases">
        <title>Genome assemblies of two species of porcelain crab, Petrolisthes cinctipes and Petrolisthes manimaculis (Anomura: Porcellanidae).</title>
        <authorList>
            <person name="Angst P."/>
        </authorList>
    </citation>
    <scope>NUCLEOTIDE SEQUENCE</scope>
    <source>
        <strain evidence="1">PB745_01</strain>
        <tissue evidence="1">Gill</tissue>
    </source>
</reference>
<name>A0AAE1KPQ8_PETCI</name>
<accession>A0AAE1KPQ8</accession>
<evidence type="ECO:0008006" key="3">
    <source>
        <dbReference type="Google" id="ProtNLM"/>
    </source>
</evidence>
<gene>
    <name evidence="1" type="ORF">Pcinc_013983</name>
</gene>
<protein>
    <recommendedName>
        <fullName evidence="3">Wiskott-Aldrich syndrome protein family member 2</fullName>
    </recommendedName>
</protein>
<organism evidence="1 2">
    <name type="scientific">Petrolisthes cinctipes</name>
    <name type="common">Flat porcelain crab</name>
    <dbReference type="NCBI Taxonomy" id="88211"/>
    <lineage>
        <taxon>Eukaryota</taxon>
        <taxon>Metazoa</taxon>
        <taxon>Ecdysozoa</taxon>
        <taxon>Arthropoda</taxon>
        <taxon>Crustacea</taxon>
        <taxon>Multicrustacea</taxon>
        <taxon>Malacostraca</taxon>
        <taxon>Eumalacostraca</taxon>
        <taxon>Eucarida</taxon>
        <taxon>Decapoda</taxon>
        <taxon>Pleocyemata</taxon>
        <taxon>Anomura</taxon>
        <taxon>Galatheoidea</taxon>
        <taxon>Porcellanidae</taxon>
        <taxon>Petrolisthes</taxon>
    </lineage>
</organism>
<evidence type="ECO:0000313" key="1">
    <source>
        <dbReference type="EMBL" id="KAK3881601.1"/>
    </source>
</evidence>